<feature type="binding site" description="in other chain" evidence="12">
    <location>
        <position position="331"/>
    </location>
    <ligand>
        <name>UDP-alpha-D-glucose</name>
        <dbReference type="ChEBI" id="CHEBI:58885"/>
        <note>ligand shared between dimeric partners</note>
    </ligand>
</feature>
<evidence type="ECO:0000256" key="11">
    <source>
        <dbReference type="PIRSR" id="PIRSR000808-1"/>
    </source>
</evidence>
<evidence type="ECO:0000256" key="1">
    <source>
        <dbReference type="ARBA" id="ARBA00001107"/>
    </source>
</evidence>
<feature type="binding site" evidence="12">
    <location>
        <begin position="324"/>
        <end position="325"/>
    </location>
    <ligand>
        <name>UDP-alpha-D-glucose</name>
        <dbReference type="ChEBI" id="CHEBI:58885"/>
        <note>ligand shared between dimeric partners</note>
    </ligand>
</feature>
<evidence type="ECO:0000256" key="7">
    <source>
        <dbReference type="ARBA" id="ARBA00022723"/>
    </source>
</evidence>
<feature type="domain" description="Galactose-1-phosphate uridyl transferase C-terminal" evidence="16">
    <location>
        <begin position="190"/>
        <end position="338"/>
    </location>
</feature>
<evidence type="ECO:0000256" key="9">
    <source>
        <dbReference type="ARBA" id="ARBA00023144"/>
    </source>
</evidence>
<dbReference type="Pfam" id="PF01087">
    <property type="entry name" value="GalP_UDP_transf"/>
    <property type="match status" value="1"/>
</dbReference>
<dbReference type="PANTHER" id="PTHR11943:SF1">
    <property type="entry name" value="GALACTOSE-1-PHOSPHATE URIDYLYLTRANSFERASE"/>
    <property type="match status" value="1"/>
</dbReference>
<dbReference type="PIRSF" id="PIRSF000808">
    <property type="entry name" value="GalT"/>
    <property type="match status" value="1"/>
</dbReference>
<evidence type="ECO:0000256" key="10">
    <source>
        <dbReference type="ARBA" id="ARBA00023277"/>
    </source>
</evidence>
<dbReference type="GO" id="GO:0008270">
    <property type="term" value="F:zinc ion binding"/>
    <property type="evidence" value="ECO:0007669"/>
    <property type="project" value="InterPro"/>
</dbReference>
<dbReference type="OMA" id="CFENRGA"/>
<evidence type="ECO:0000256" key="2">
    <source>
        <dbReference type="ARBA" id="ARBA00001947"/>
    </source>
</evidence>
<feature type="binding site" evidence="12">
    <location>
        <begin position="319"/>
        <end position="320"/>
    </location>
    <ligand>
        <name>UDP-alpha-D-glucose</name>
        <dbReference type="ChEBI" id="CHEBI:58885"/>
        <note>ligand shared between dimeric partners</note>
    </ligand>
</feature>
<sequence>MLGASNTLSHRRYNPLLDQWIIIAENRIKRPWQGATEAVNASVSREGPSHQKNALAPGGLRASGEITPDYQATFIFPNDFPSLTDDGGKVSQPIELNETGLFKRQTVRGICRVICYHPDSNLQMSQMSLMQIEDVIDAWIDQINELQHKYVWIQIFENKGAMVGCSNVHPHGQLWASDFLPTLPAKCYATQKAYYERTGRIMLMDVLQYEMECGERIVTSNDSWVVIVPYWACWPFETMILPKKHVMSLNEITKDEKKLLAQIIQILLVKYDNLFKCPFPFSMGWEGAPTGRYLNENRKFWTLHAVYFPPLLRSATVKKFMAGYELISEPQRDITPEKVHLINVKHIRLLNCAC</sequence>
<evidence type="ECO:0000256" key="8">
    <source>
        <dbReference type="ARBA" id="ARBA00022833"/>
    </source>
</evidence>
<dbReference type="GO" id="GO:0005737">
    <property type="term" value="C:cytoplasm"/>
    <property type="evidence" value="ECO:0007669"/>
    <property type="project" value="TreeGrafter"/>
</dbReference>
<dbReference type="EMBL" id="UYYF01005206">
    <property type="protein sequence ID" value="VDN08313.1"/>
    <property type="molecule type" value="Genomic_DNA"/>
</dbReference>
<feature type="binding site" description="in other chain" evidence="12">
    <location>
        <position position="62"/>
    </location>
    <ligand>
        <name>UDP-alpha-D-glucose</name>
        <dbReference type="ChEBI" id="CHEBI:58885"/>
        <note>ligand shared between dimeric partners</note>
    </ligand>
</feature>
<gene>
    <name evidence="17" type="ORF">TCLT_LOCUS10606</name>
</gene>
<proteinExistence type="inferred from homology"/>
<name>A0A0N5DBQ5_THECL</name>
<dbReference type="Gene3D" id="3.30.428.10">
    <property type="entry name" value="HIT-like"/>
    <property type="match status" value="2"/>
</dbReference>
<feature type="binding site" description="in other chain" evidence="12">
    <location>
        <position position="173"/>
    </location>
    <ligand>
        <name>UDP-alpha-D-glucose</name>
        <dbReference type="ChEBI" id="CHEBI:58885"/>
        <note>ligand shared between dimeric partners</note>
    </ligand>
</feature>
<dbReference type="NCBIfam" id="TIGR00209">
    <property type="entry name" value="galT_1"/>
    <property type="match status" value="1"/>
</dbReference>
<dbReference type="PROSITE" id="PS00117">
    <property type="entry name" value="GAL_P_UDP_TRANSF_I"/>
    <property type="match status" value="1"/>
</dbReference>
<dbReference type="OrthoDB" id="418412at2759"/>
<comment type="pathway">
    <text evidence="3 13">Carbohydrate metabolism; galactose metabolism.</text>
</comment>
<dbReference type="InterPro" id="IPR001937">
    <property type="entry name" value="GalP_UDPtransf1"/>
</dbReference>
<evidence type="ECO:0000256" key="5">
    <source>
        <dbReference type="ARBA" id="ARBA00022679"/>
    </source>
</evidence>
<feature type="region of interest" description="Disordered" evidence="14">
    <location>
        <begin position="39"/>
        <end position="60"/>
    </location>
</feature>
<feature type="active site" description="Tele-UMP-histidine intermediate" evidence="11">
    <location>
        <position position="171"/>
    </location>
</feature>
<evidence type="ECO:0000313" key="19">
    <source>
        <dbReference type="WBParaSite" id="TCLT_0001062201-mRNA-1"/>
    </source>
</evidence>
<evidence type="ECO:0000313" key="18">
    <source>
        <dbReference type="Proteomes" id="UP000276776"/>
    </source>
</evidence>
<reference evidence="17 18" key="2">
    <citation type="submission" date="2018-11" db="EMBL/GenBank/DDBJ databases">
        <authorList>
            <consortium name="Pathogen Informatics"/>
        </authorList>
    </citation>
    <scope>NUCLEOTIDE SEQUENCE [LARGE SCALE GENOMIC DNA]</scope>
</reference>
<keyword evidence="18" id="KW-1185">Reference proteome</keyword>
<dbReference type="InterPro" id="IPR005849">
    <property type="entry name" value="GalP_Utransf_N"/>
</dbReference>
<reference evidence="19" key="1">
    <citation type="submission" date="2017-02" db="UniProtKB">
        <authorList>
            <consortium name="WormBaseParasite"/>
        </authorList>
    </citation>
    <scope>IDENTIFICATION</scope>
</reference>
<dbReference type="InterPro" id="IPR005850">
    <property type="entry name" value="GalP_Utransf_C"/>
</dbReference>
<keyword evidence="8" id="KW-0862">Zinc</keyword>
<dbReference type="GO" id="GO:0033499">
    <property type="term" value="P:galactose catabolic process via UDP-galactose, Leloir pathway"/>
    <property type="evidence" value="ECO:0007669"/>
    <property type="project" value="TreeGrafter"/>
</dbReference>
<comment type="similarity">
    <text evidence="4 13">Belongs to the galactose-1-phosphate uridylyltransferase type 1 family.</text>
</comment>
<dbReference type="FunFam" id="3.30.428.10:FF:000001">
    <property type="entry name" value="Galactose-1-phosphate uridylyltransferase"/>
    <property type="match status" value="1"/>
</dbReference>
<evidence type="ECO:0000313" key="17">
    <source>
        <dbReference type="EMBL" id="VDN08313.1"/>
    </source>
</evidence>
<feature type="binding site" description="in other chain" evidence="12">
    <location>
        <begin position="164"/>
        <end position="166"/>
    </location>
    <ligand>
        <name>UDP-alpha-D-glucose</name>
        <dbReference type="ChEBI" id="CHEBI:58885"/>
        <note>ligand shared between dimeric partners</note>
    </ligand>
</feature>
<evidence type="ECO:0000256" key="4">
    <source>
        <dbReference type="ARBA" id="ARBA00010951"/>
    </source>
</evidence>
<evidence type="ECO:0000256" key="13">
    <source>
        <dbReference type="RuleBase" id="RU000506"/>
    </source>
</evidence>
<keyword evidence="6 13" id="KW-0548">Nucleotidyltransferase</keyword>
<dbReference type="Pfam" id="PF02744">
    <property type="entry name" value="GalP_UDP_tr_C"/>
    <property type="match status" value="1"/>
</dbReference>
<keyword evidence="9 13" id="KW-0299">Galactose metabolism</keyword>
<evidence type="ECO:0000259" key="16">
    <source>
        <dbReference type="Pfam" id="PF02744"/>
    </source>
</evidence>
<organism evidence="19">
    <name type="scientific">Thelazia callipaeda</name>
    <name type="common">Oriental eyeworm</name>
    <name type="synonym">Parasitic nematode</name>
    <dbReference type="NCBI Taxonomy" id="103827"/>
    <lineage>
        <taxon>Eukaryota</taxon>
        <taxon>Metazoa</taxon>
        <taxon>Ecdysozoa</taxon>
        <taxon>Nematoda</taxon>
        <taxon>Chromadorea</taxon>
        <taxon>Rhabditida</taxon>
        <taxon>Spirurina</taxon>
        <taxon>Spiruromorpha</taxon>
        <taxon>Thelazioidea</taxon>
        <taxon>Thelaziidae</taxon>
        <taxon>Thelazia</taxon>
    </lineage>
</organism>
<dbReference type="CDD" id="cd00608">
    <property type="entry name" value="GalT"/>
    <property type="match status" value="1"/>
</dbReference>
<evidence type="ECO:0000259" key="15">
    <source>
        <dbReference type="Pfam" id="PF01087"/>
    </source>
</evidence>
<accession>A0A0N5DBQ5</accession>
<keyword evidence="10 13" id="KW-0119">Carbohydrate metabolism</keyword>
<dbReference type="PANTHER" id="PTHR11943">
    <property type="entry name" value="GALACTOSE-1-PHOSPHATE URIDYLYLTRANSFERASE"/>
    <property type="match status" value="1"/>
</dbReference>
<comment type="cofactor">
    <cofactor evidence="2">
        <name>Zn(2+)</name>
        <dbReference type="ChEBI" id="CHEBI:29105"/>
    </cofactor>
</comment>
<evidence type="ECO:0000256" key="14">
    <source>
        <dbReference type="SAM" id="MobiDB-lite"/>
    </source>
</evidence>
<comment type="catalytic activity">
    <reaction evidence="1 13">
        <text>alpha-D-galactose 1-phosphate + UDP-alpha-D-glucose = alpha-D-glucose 1-phosphate + UDP-alpha-D-galactose</text>
        <dbReference type="Rhea" id="RHEA:13989"/>
        <dbReference type="ChEBI" id="CHEBI:58336"/>
        <dbReference type="ChEBI" id="CHEBI:58601"/>
        <dbReference type="ChEBI" id="CHEBI:58885"/>
        <dbReference type="ChEBI" id="CHEBI:66914"/>
        <dbReference type="EC" id="2.7.7.12"/>
    </reaction>
</comment>
<dbReference type="InterPro" id="IPR019779">
    <property type="entry name" value="GalP_UDPtransf1_His-AS"/>
</dbReference>
<dbReference type="InterPro" id="IPR036265">
    <property type="entry name" value="HIT-like_sf"/>
</dbReference>
<dbReference type="STRING" id="103827.A0A0N5DBQ5"/>
<feature type="binding site" description="in other chain" evidence="12">
    <location>
        <position position="158"/>
    </location>
    <ligand>
        <name>UDP-alpha-D-glucose</name>
        <dbReference type="ChEBI" id="CHEBI:58885"/>
        <note>ligand shared between dimeric partners</note>
    </ligand>
</feature>
<keyword evidence="7 13" id="KW-0479">Metal-binding</keyword>
<dbReference type="SUPFAM" id="SSF54197">
    <property type="entry name" value="HIT-like"/>
    <property type="match status" value="2"/>
</dbReference>
<dbReference type="AlphaFoldDB" id="A0A0N5DBQ5"/>
<feature type="binding site" evidence="12">
    <location>
        <begin position="27"/>
        <end position="30"/>
    </location>
    <ligand>
        <name>UDP-alpha-D-glucose</name>
        <dbReference type="ChEBI" id="CHEBI:58885"/>
        <note>ligand shared between dimeric partners</note>
    </ligand>
</feature>
<dbReference type="EC" id="2.7.7.12" evidence="13"/>
<dbReference type="GO" id="GO:0008108">
    <property type="term" value="F:UDP-glucose:hexose-1-phosphate uridylyltransferase activity"/>
    <property type="evidence" value="ECO:0007669"/>
    <property type="project" value="UniProtKB-EC"/>
</dbReference>
<dbReference type="Proteomes" id="UP000276776">
    <property type="component" value="Unassembled WGS sequence"/>
</dbReference>
<keyword evidence="5 13" id="KW-0808">Transferase</keyword>
<feature type="domain" description="Galactose-1-phosphate uridyl transferase N-terminal" evidence="15">
    <location>
        <begin position="7"/>
        <end position="181"/>
    </location>
</feature>
<evidence type="ECO:0000256" key="3">
    <source>
        <dbReference type="ARBA" id="ARBA00004947"/>
    </source>
</evidence>
<protein>
    <recommendedName>
        <fullName evidence="13">Galactose-1-phosphate uridylyltransferase</fullName>
        <ecNumber evidence="13">2.7.7.12</ecNumber>
    </recommendedName>
</protein>
<dbReference type="WBParaSite" id="TCLT_0001062201-mRNA-1">
    <property type="protein sequence ID" value="TCLT_0001062201-mRNA-1"/>
    <property type="gene ID" value="TCLT_0001062201"/>
</dbReference>
<evidence type="ECO:0000256" key="6">
    <source>
        <dbReference type="ARBA" id="ARBA00022695"/>
    </source>
</evidence>
<feature type="binding site" description="in other chain" evidence="12">
    <location>
        <begin position="78"/>
        <end position="79"/>
    </location>
    <ligand>
        <name>UDP-alpha-D-glucose</name>
        <dbReference type="ChEBI" id="CHEBI:58885"/>
        <note>ligand shared between dimeric partners</note>
    </ligand>
</feature>
<dbReference type="UniPathway" id="UPA00214"/>
<evidence type="ECO:0000256" key="12">
    <source>
        <dbReference type="PIRSR" id="PIRSR000808-2"/>
    </source>
</evidence>